<organism evidence="1">
    <name type="scientific">Anguilla anguilla</name>
    <name type="common">European freshwater eel</name>
    <name type="synonym">Muraena anguilla</name>
    <dbReference type="NCBI Taxonomy" id="7936"/>
    <lineage>
        <taxon>Eukaryota</taxon>
        <taxon>Metazoa</taxon>
        <taxon>Chordata</taxon>
        <taxon>Craniata</taxon>
        <taxon>Vertebrata</taxon>
        <taxon>Euteleostomi</taxon>
        <taxon>Actinopterygii</taxon>
        <taxon>Neopterygii</taxon>
        <taxon>Teleostei</taxon>
        <taxon>Anguilliformes</taxon>
        <taxon>Anguillidae</taxon>
        <taxon>Anguilla</taxon>
    </lineage>
</organism>
<protein>
    <submittedName>
        <fullName evidence="1">Uncharacterized protein</fullName>
    </submittedName>
</protein>
<accession>A0A0E9SHN2</accession>
<name>A0A0E9SHN2_ANGAN</name>
<dbReference type="AlphaFoldDB" id="A0A0E9SHN2"/>
<sequence length="53" mass="5650">MGYRPNSLGSESSITANTKRTVYLRKTSTAGPYSQLTGLAVCDKGSVVFNHKG</sequence>
<reference evidence="1" key="2">
    <citation type="journal article" date="2015" name="Fish Shellfish Immunol.">
        <title>Early steps in the European eel (Anguilla anguilla)-Vibrio vulnificus interaction in the gills: Role of the RtxA13 toxin.</title>
        <authorList>
            <person name="Callol A."/>
            <person name="Pajuelo D."/>
            <person name="Ebbesson L."/>
            <person name="Teles M."/>
            <person name="MacKenzie S."/>
            <person name="Amaro C."/>
        </authorList>
    </citation>
    <scope>NUCLEOTIDE SEQUENCE</scope>
</reference>
<dbReference type="EMBL" id="GBXM01067708">
    <property type="protein sequence ID" value="JAH40869.1"/>
    <property type="molecule type" value="Transcribed_RNA"/>
</dbReference>
<evidence type="ECO:0000313" key="1">
    <source>
        <dbReference type="EMBL" id="JAH40869.1"/>
    </source>
</evidence>
<proteinExistence type="predicted"/>
<reference evidence="1" key="1">
    <citation type="submission" date="2014-11" db="EMBL/GenBank/DDBJ databases">
        <authorList>
            <person name="Amaro Gonzalez C."/>
        </authorList>
    </citation>
    <scope>NUCLEOTIDE SEQUENCE</scope>
</reference>